<proteinExistence type="predicted"/>
<dbReference type="Proteomes" id="UP000789702">
    <property type="component" value="Unassembled WGS sequence"/>
</dbReference>
<sequence>MTELSNSTKPQISNSSDSEAEVSMSNTPDSPISRKLDINVTSSTK</sequence>
<gene>
    <name evidence="1" type="ORF">DHETER_LOCUS10161</name>
</gene>
<feature type="non-terminal residue" evidence="1">
    <location>
        <position position="45"/>
    </location>
</feature>
<organism evidence="1 2">
    <name type="scientific">Dentiscutata heterogama</name>
    <dbReference type="NCBI Taxonomy" id="1316150"/>
    <lineage>
        <taxon>Eukaryota</taxon>
        <taxon>Fungi</taxon>
        <taxon>Fungi incertae sedis</taxon>
        <taxon>Mucoromycota</taxon>
        <taxon>Glomeromycotina</taxon>
        <taxon>Glomeromycetes</taxon>
        <taxon>Diversisporales</taxon>
        <taxon>Gigasporaceae</taxon>
        <taxon>Dentiscutata</taxon>
    </lineage>
</organism>
<name>A0ACA9NTW0_9GLOM</name>
<protein>
    <submittedName>
        <fullName evidence="1">10874_t:CDS:1</fullName>
    </submittedName>
</protein>
<reference evidence="1" key="1">
    <citation type="submission" date="2021-06" db="EMBL/GenBank/DDBJ databases">
        <authorList>
            <person name="Kallberg Y."/>
            <person name="Tangrot J."/>
            <person name="Rosling A."/>
        </authorList>
    </citation>
    <scope>NUCLEOTIDE SEQUENCE</scope>
    <source>
        <strain evidence="1">IL203A</strain>
    </source>
</reference>
<evidence type="ECO:0000313" key="2">
    <source>
        <dbReference type="Proteomes" id="UP000789702"/>
    </source>
</evidence>
<accession>A0ACA9NTW0</accession>
<keyword evidence="2" id="KW-1185">Reference proteome</keyword>
<evidence type="ECO:0000313" key="1">
    <source>
        <dbReference type="EMBL" id="CAG8670417.1"/>
    </source>
</evidence>
<dbReference type="EMBL" id="CAJVPU010019203">
    <property type="protein sequence ID" value="CAG8670417.1"/>
    <property type="molecule type" value="Genomic_DNA"/>
</dbReference>
<comment type="caution">
    <text evidence="1">The sequence shown here is derived from an EMBL/GenBank/DDBJ whole genome shotgun (WGS) entry which is preliminary data.</text>
</comment>